<evidence type="ECO:0000313" key="3">
    <source>
        <dbReference type="Proteomes" id="UP000015530"/>
    </source>
</evidence>
<protein>
    <submittedName>
        <fullName evidence="2">Uncharacterized protein</fullName>
    </submittedName>
</protein>
<name>T0JYF6_COLGC</name>
<organism evidence="2 3">
    <name type="scientific">Colletotrichum gloeosporioides (strain Cg-14)</name>
    <name type="common">Anthracnose fungus</name>
    <name type="synonym">Glomerella cingulata</name>
    <dbReference type="NCBI Taxonomy" id="1237896"/>
    <lineage>
        <taxon>Eukaryota</taxon>
        <taxon>Fungi</taxon>
        <taxon>Dikarya</taxon>
        <taxon>Ascomycota</taxon>
        <taxon>Pezizomycotina</taxon>
        <taxon>Sordariomycetes</taxon>
        <taxon>Hypocreomycetidae</taxon>
        <taxon>Glomerellales</taxon>
        <taxon>Glomerellaceae</taxon>
        <taxon>Colletotrichum</taxon>
        <taxon>Colletotrichum gloeosporioides species complex</taxon>
    </lineage>
</organism>
<dbReference type="HOGENOM" id="CLU_750070_0_0_1"/>
<dbReference type="OrthoDB" id="5420013at2759"/>
<keyword evidence="1" id="KW-0472">Membrane</keyword>
<keyword evidence="1" id="KW-1133">Transmembrane helix</keyword>
<gene>
    <name evidence="2" type="ORF">CGLO_12491</name>
</gene>
<evidence type="ECO:0000256" key="1">
    <source>
        <dbReference type="SAM" id="Phobius"/>
    </source>
</evidence>
<dbReference type="AlphaFoldDB" id="T0JYF6"/>
<feature type="transmembrane region" description="Helical" evidence="1">
    <location>
        <begin position="155"/>
        <end position="175"/>
    </location>
</feature>
<keyword evidence="1" id="KW-0812">Transmembrane</keyword>
<feature type="transmembrane region" description="Helical" evidence="1">
    <location>
        <begin position="104"/>
        <end position="128"/>
    </location>
</feature>
<accession>T0JYF6</accession>
<reference evidence="3" key="1">
    <citation type="journal article" date="2013" name="Mol. Plant Microbe Interact.">
        <title>Global aspects of pacC regulation of pathogenicity genes in Colletotrichum gloeosporioides as revealed by transcriptome analysis.</title>
        <authorList>
            <person name="Alkan N."/>
            <person name="Meng X."/>
            <person name="Friedlander G."/>
            <person name="Reuveni E."/>
            <person name="Sukno S."/>
            <person name="Sherman A."/>
            <person name="Thon M."/>
            <person name="Fluhr R."/>
            <person name="Prusky D."/>
        </authorList>
    </citation>
    <scope>NUCLEOTIDE SEQUENCE [LARGE SCALE GENOMIC DNA]</scope>
    <source>
        <strain evidence="3">Cg-14</strain>
    </source>
</reference>
<dbReference type="EMBL" id="AMYD01002656">
    <property type="protein sequence ID" value="EQB48292.1"/>
    <property type="molecule type" value="Genomic_DNA"/>
</dbReference>
<feature type="transmembrane region" description="Helical" evidence="1">
    <location>
        <begin position="70"/>
        <end position="92"/>
    </location>
</feature>
<sequence length="369" mass="40986">MASRFRSLGLLGGSARYLHLGDKSNNDQHELQSNASRRTIASETPLHQSSENVTLLGKPSRKKLFYGTDIVMAVVTLACLSMSVLVVSNSYISWYLGMGNRQLIVIGFLLSIMNLCLASVTPTLFILLEARFGKSTLQNYDGILRNKPLASKLSFPWRVVLVAMLALPVGLSVAYKTFTGGESSVTIHTTYYISNSTWFGLFRPPAIVSITGISSFLNATNSFRNATQRAASDIETDGPALPKFPQPYGYNILLLNKTSAASLDTLCPYYILALQELLAPGESLTITAPVIGTVATFNESAPKEEYESICTEKDLTNDWYYRDEDLYRSSPDNPNCMEYSPFVYVYNIYRRQCRDILLRMITEEISLSG</sequence>
<dbReference type="Proteomes" id="UP000015530">
    <property type="component" value="Unassembled WGS sequence"/>
</dbReference>
<evidence type="ECO:0000313" key="2">
    <source>
        <dbReference type="EMBL" id="EQB48292.1"/>
    </source>
</evidence>
<comment type="caution">
    <text evidence="2">The sequence shown here is derived from an EMBL/GenBank/DDBJ whole genome shotgun (WGS) entry which is preliminary data.</text>
</comment>
<proteinExistence type="predicted"/>